<feature type="domain" description="UBX" evidence="2">
    <location>
        <begin position="440"/>
        <end position="507"/>
    </location>
</feature>
<evidence type="ECO:0000313" key="4">
    <source>
        <dbReference type="Proteomes" id="UP000030762"/>
    </source>
</evidence>
<dbReference type="InterPro" id="IPR036339">
    <property type="entry name" value="PUB-like_dom_sf"/>
</dbReference>
<gene>
    <name evidence="3" type="ORF">SDRG_00414</name>
</gene>
<dbReference type="CDD" id="cd16118">
    <property type="entry name" value="UBX2_UBXN9"/>
    <property type="match status" value="1"/>
</dbReference>
<dbReference type="InterPro" id="IPR018997">
    <property type="entry name" value="PUB_domain"/>
</dbReference>
<dbReference type="OMA" id="AMFRVQA"/>
<dbReference type="SUPFAM" id="SSF54236">
    <property type="entry name" value="Ubiquitin-like"/>
    <property type="match status" value="3"/>
</dbReference>
<name>T0R6X6_SAPDV</name>
<keyword evidence="4" id="KW-1185">Reference proteome</keyword>
<dbReference type="OrthoDB" id="440781at2759"/>
<dbReference type="VEuPathDB" id="FungiDB:SDRG_00414"/>
<dbReference type="STRING" id="1156394.T0R6X6"/>
<dbReference type="Gene3D" id="3.10.20.90">
    <property type="entry name" value="Phosphatidylinositol 3-kinase Catalytic Subunit, Chain A, domain 1"/>
    <property type="match status" value="2"/>
</dbReference>
<dbReference type="GO" id="GO:0005737">
    <property type="term" value="C:cytoplasm"/>
    <property type="evidence" value="ECO:0007669"/>
    <property type="project" value="TreeGrafter"/>
</dbReference>
<evidence type="ECO:0000256" key="1">
    <source>
        <dbReference type="SAM" id="MobiDB-lite"/>
    </source>
</evidence>
<dbReference type="Pfam" id="PF11470">
    <property type="entry name" value="TUG-UBL1"/>
    <property type="match status" value="1"/>
</dbReference>
<dbReference type="CDD" id="cd16105">
    <property type="entry name" value="Ubl_ASPSCR1_like"/>
    <property type="match status" value="1"/>
</dbReference>
<dbReference type="eggNOG" id="KOG2699">
    <property type="taxonomic scope" value="Eukaryota"/>
</dbReference>
<dbReference type="CDD" id="cd09212">
    <property type="entry name" value="PUB"/>
    <property type="match status" value="1"/>
</dbReference>
<dbReference type="GO" id="GO:0012506">
    <property type="term" value="C:vesicle membrane"/>
    <property type="evidence" value="ECO:0007669"/>
    <property type="project" value="TreeGrafter"/>
</dbReference>
<dbReference type="InterPro" id="IPR001012">
    <property type="entry name" value="UBX_dom"/>
</dbReference>
<dbReference type="InterPro" id="IPR029071">
    <property type="entry name" value="Ubiquitin-like_domsf"/>
</dbReference>
<dbReference type="AlphaFoldDB" id="T0R6X6"/>
<proteinExistence type="predicted"/>
<sequence>MSLTVLLDGHRKKVPVTAGTSMSDVLRKACELHDVDADRHELRHKNAIVDLSLPFRLTGISSNATLDMMAKRGGANDPVVRVCVQLVDGRRVQGNFGSSLTLAAILAQLQIHLSPEYDSLNFMRRDIRGPELDSLTLQALGLLSGSGMFRVQSSTSSPVAPPRVVAAPTPSATHVAAPMPAAAPLTPALAPVAAAPEPAVSAPSPLPSTPYDAIQRVRNSNFDAVSSTVVLTLMKILCNILSKPDEPKVRSIRTSNPKFVDAVGRHPGGIAFLVASGFAIDGDMLHLASESSDVLQAALRVLHTEADDLRIDHSARPQVQAPSSLPAPAFDAYQPLITRMQAQPRGASLTEMRLDDLKKKQDALLASSTPARQTRILFPHELQHAAMAAPTTVGKSDAQLLAQALKARQDAAEKSQSFRTLAMRELDDMQRRSVYQEAVLRVRFPDKVVLQAVFHPSEPLQAVADLVTSCLATPRAFYLYTTPPMTKLDATKSLLDLHLVPASNVFLGWTSPPTASTELGAYLNHDILDEVGAESKDDDGGPSVAYPSSQPLVPSSTAASASTAADAKTTASGRSSASAKGRPGWLKL</sequence>
<dbReference type="SUPFAM" id="SSF143503">
    <property type="entry name" value="PUG domain-like"/>
    <property type="match status" value="1"/>
</dbReference>
<feature type="region of interest" description="Disordered" evidence="1">
    <location>
        <begin position="532"/>
        <end position="588"/>
    </location>
</feature>
<dbReference type="GeneID" id="19941141"/>
<evidence type="ECO:0000259" key="2">
    <source>
        <dbReference type="PROSITE" id="PS50033"/>
    </source>
</evidence>
<dbReference type="PROSITE" id="PS50033">
    <property type="entry name" value="UBX"/>
    <property type="match status" value="1"/>
</dbReference>
<dbReference type="InParanoid" id="T0R6X6"/>
<dbReference type="InterPro" id="IPR021569">
    <property type="entry name" value="TUG-UBL1"/>
</dbReference>
<dbReference type="PANTHER" id="PTHR46467">
    <property type="entry name" value="TETHER CONTAINING UBX DOMAIN FOR GLUT4"/>
    <property type="match status" value="1"/>
</dbReference>
<dbReference type="Gene3D" id="1.20.58.2190">
    <property type="match status" value="1"/>
</dbReference>
<organism evidence="3 4">
    <name type="scientific">Saprolegnia diclina (strain VS20)</name>
    <dbReference type="NCBI Taxonomy" id="1156394"/>
    <lineage>
        <taxon>Eukaryota</taxon>
        <taxon>Sar</taxon>
        <taxon>Stramenopiles</taxon>
        <taxon>Oomycota</taxon>
        <taxon>Saprolegniomycetes</taxon>
        <taxon>Saprolegniales</taxon>
        <taxon>Saprolegniaceae</taxon>
        <taxon>Saprolegnia</taxon>
    </lineage>
</organism>
<dbReference type="GO" id="GO:0005634">
    <property type="term" value="C:nucleus"/>
    <property type="evidence" value="ECO:0007669"/>
    <property type="project" value="TreeGrafter"/>
</dbReference>
<evidence type="ECO:0000313" key="3">
    <source>
        <dbReference type="EMBL" id="EQC42686.1"/>
    </source>
</evidence>
<accession>T0R6X6</accession>
<dbReference type="GO" id="GO:0006886">
    <property type="term" value="P:intracellular protein transport"/>
    <property type="evidence" value="ECO:0007669"/>
    <property type="project" value="TreeGrafter"/>
</dbReference>
<reference evidence="3 4" key="1">
    <citation type="submission" date="2012-04" db="EMBL/GenBank/DDBJ databases">
        <title>The Genome Sequence of Saprolegnia declina VS20.</title>
        <authorList>
            <consortium name="The Broad Institute Genome Sequencing Platform"/>
            <person name="Russ C."/>
            <person name="Nusbaum C."/>
            <person name="Tyler B."/>
            <person name="van West P."/>
            <person name="Dieguez-Uribeondo J."/>
            <person name="de Bruijn I."/>
            <person name="Tripathy S."/>
            <person name="Jiang R."/>
            <person name="Young S.K."/>
            <person name="Zeng Q."/>
            <person name="Gargeya S."/>
            <person name="Fitzgerald M."/>
            <person name="Haas B."/>
            <person name="Abouelleil A."/>
            <person name="Alvarado L."/>
            <person name="Arachchi H.M."/>
            <person name="Berlin A."/>
            <person name="Chapman S.B."/>
            <person name="Goldberg J."/>
            <person name="Griggs A."/>
            <person name="Gujja S."/>
            <person name="Hansen M."/>
            <person name="Howarth C."/>
            <person name="Imamovic A."/>
            <person name="Larimer J."/>
            <person name="McCowen C."/>
            <person name="Montmayeur A."/>
            <person name="Murphy C."/>
            <person name="Neiman D."/>
            <person name="Pearson M."/>
            <person name="Priest M."/>
            <person name="Roberts A."/>
            <person name="Saif S."/>
            <person name="Shea T."/>
            <person name="Sisk P."/>
            <person name="Sykes S."/>
            <person name="Wortman J."/>
            <person name="Nusbaum C."/>
            <person name="Birren B."/>
        </authorList>
    </citation>
    <scope>NUCLEOTIDE SEQUENCE [LARGE SCALE GENOMIC DNA]</scope>
    <source>
        <strain evidence="3 4">VS20</strain>
    </source>
</reference>
<protein>
    <recommendedName>
        <fullName evidence="2">UBX domain-containing protein</fullName>
    </recommendedName>
</protein>
<dbReference type="RefSeq" id="XP_008604109.1">
    <property type="nucleotide sequence ID" value="XM_008605887.1"/>
</dbReference>
<dbReference type="Pfam" id="PF09409">
    <property type="entry name" value="PUB"/>
    <property type="match status" value="1"/>
</dbReference>
<dbReference type="Proteomes" id="UP000030762">
    <property type="component" value="Unassembled WGS sequence"/>
</dbReference>
<dbReference type="EMBL" id="JH767132">
    <property type="protein sequence ID" value="EQC42686.1"/>
    <property type="molecule type" value="Genomic_DNA"/>
</dbReference>
<dbReference type="Pfam" id="PF00789">
    <property type="entry name" value="UBX"/>
    <property type="match status" value="1"/>
</dbReference>
<feature type="compositionally biased region" description="Low complexity" evidence="1">
    <location>
        <begin position="555"/>
        <end position="582"/>
    </location>
</feature>
<dbReference type="SMART" id="SM00580">
    <property type="entry name" value="PUG"/>
    <property type="match status" value="1"/>
</dbReference>
<dbReference type="PANTHER" id="PTHR46467:SF1">
    <property type="entry name" value="TETHER CONTAINING UBX DOMAIN FOR GLUT4"/>
    <property type="match status" value="1"/>
</dbReference>